<dbReference type="PROSITE" id="PS51186">
    <property type="entry name" value="GNAT"/>
    <property type="match status" value="1"/>
</dbReference>
<dbReference type="InterPro" id="IPR016181">
    <property type="entry name" value="Acyl_CoA_acyltransferase"/>
</dbReference>
<dbReference type="GO" id="GO:0016747">
    <property type="term" value="F:acyltransferase activity, transferring groups other than amino-acyl groups"/>
    <property type="evidence" value="ECO:0007669"/>
    <property type="project" value="InterPro"/>
</dbReference>
<reference evidence="2 3" key="1">
    <citation type="submission" date="2020-08" db="EMBL/GenBank/DDBJ databases">
        <title>Bridging the membrane lipid divide: bacteria of the FCB group superphylum have the potential to synthesize archaeal ether lipids.</title>
        <authorList>
            <person name="Villanueva L."/>
            <person name="Von Meijenfeldt F.A.B."/>
            <person name="Westbye A.B."/>
            <person name="Yadav S."/>
            <person name="Hopmans E.C."/>
            <person name="Dutilh B.E."/>
            <person name="Sinninghe Damste J.S."/>
        </authorList>
    </citation>
    <scope>NUCLEOTIDE SEQUENCE [LARGE SCALE GENOMIC DNA]</scope>
    <source>
        <strain evidence="2">NIOZ-UU36</strain>
    </source>
</reference>
<dbReference type="Pfam" id="PF00583">
    <property type="entry name" value="Acetyltransf_1"/>
    <property type="match status" value="1"/>
</dbReference>
<dbReference type="Proteomes" id="UP000614469">
    <property type="component" value="Unassembled WGS sequence"/>
</dbReference>
<dbReference type="CDD" id="cd04301">
    <property type="entry name" value="NAT_SF"/>
    <property type="match status" value="1"/>
</dbReference>
<sequence>MNEEYQIVPIEKPEESAWGIIGGGLSKYNIDQVGDNNFQRLCYALQNSEGEIAGGILGEVYWGWLYVDLLWVKEELRGQGYGHRLLTQLEEEGIKLGAKKAYLDTFSFQVPGFYKDHGYQVFGELQDFPPGHQRYFFKKEL</sequence>
<dbReference type="EMBL" id="JACNJN010000125">
    <property type="protein sequence ID" value="MBC8335847.1"/>
    <property type="molecule type" value="Genomic_DNA"/>
</dbReference>
<dbReference type="InterPro" id="IPR000182">
    <property type="entry name" value="GNAT_dom"/>
</dbReference>
<proteinExistence type="predicted"/>
<protein>
    <submittedName>
        <fullName evidence="2">GNAT family N-acetyltransferase</fullName>
    </submittedName>
</protein>
<dbReference type="SUPFAM" id="SSF55729">
    <property type="entry name" value="Acyl-CoA N-acyltransferases (Nat)"/>
    <property type="match status" value="1"/>
</dbReference>
<comment type="caution">
    <text evidence="2">The sequence shown here is derived from an EMBL/GenBank/DDBJ whole genome shotgun (WGS) entry which is preliminary data.</text>
</comment>
<feature type="domain" description="N-acetyltransferase" evidence="1">
    <location>
        <begin position="1"/>
        <end position="141"/>
    </location>
</feature>
<evidence type="ECO:0000313" key="2">
    <source>
        <dbReference type="EMBL" id="MBC8335847.1"/>
    </source>
</evidence>
<evidence type="ECO:0000313" key="3">
    <source>
        <dbReference type="Proteomes" id="UP000614469"/>
    </source>
</evidence>
<name>A0A8J6TJR9_9CHLR</name>
<accession>A0A8J6TJR9</accession>
<evidence type="ECO:0000259" key="1">
    <source>
        <dbReference type="PROSITE" id="PS51186"/>
    </source>
</evidence>
<gene>
    <name evidence="2" type="ORF">H8E29_11305</name>
</gene>
<dbReference type="AlphaFoldDB" id="A0A8J6TJR9"/>
<dbReference type="Gene3D" id="3.40.630.30">
    <property type="match status" value="1"/>
</dbReference>
<organism evidence="2 3">
    <name type="scientific">Candidatus Desulfolinea nitratireducens</name>
    <dbReference type="NCBI Taxonomy" id="2841698"/>
    <lineage>
        <taxon>Bacteria</taxon>
        <taxon>Bacillati</taxon>
        <taxon>Chloroflexota</taxon>
        <taxon>Anaerolineae</taxon>
        <taxon>Anaerolineales</taxon>
        <taxon>Anaerolineales incertae sedis</taxon>
        <taxon>Candidatus Desulfolinea</taxon>
    </lineage>
</organism>